<keyword evidence="2" id="KW-1133">Transmembrane helix</keyword>
<keyword evidence="5" id="KW-1185">Reference proteome</keyword>
<evidence type="ECO:0000313" key="4">
    <source>
        <dbReference type="EMBL" id="KAF5689644.1"/>
    </source>
</evidence>
<feature type="domain" description="CorA-like transporter" evidence="3">
    <location>
        <begin position="60"/>
        <end position="334"/>
    </location>
</feature>
<evidence type="ECO:0000256" key="2">
    <source>
        <dbReference type="SAM" id="Phobius"/>
    </source>
</evidence>
<dbReference type="Gene3D" id="1.20.58.340">
    <property type="entry name" value="Magnesium transport protein CorA, transmembrane region"/>
    <property type="match status" value="1"/>
</dbReference>
<accession>A0A8H5XBX9</accession>
<comment type="caution">
    <text evidence="4">The sequence shown here is derived from an EMBL/GenBank/DDBJ whole genome shotgun (WGS) entry which is preliminary data.</text>
</comment>
<sequence length="618" mass="71547">MKHNSIVAYKVRLEDVRRHLRAKFNDQTIEVEFPYTIMSSQNSITTIELSEQERYFNRICDASHNYPQNASSSRRSTRARQAVATTWNREAARIFHPRPENACLRIFETCDCMTPCNCQSLSGDVKTMEDLLLRLQPNKKVPRMRYVSLQSRSSKDQVRCPITMFKYLCTYQQIPPSFLSCLYSFRRSHSAQEWCNLPQFNDDNTLLSSEDNILPLDRMGLSGREIRYSFVLRSVESSTSVPNRSWGIRQLAVYHSFDIKNGQSLWVTCKGNSLNEELFQEALAENKCLRSSVLESVPQAFSSSLEVLTMLIDWCDDDWIFYINELFNGIKPLVDKARTPAIKDESALTKDVKIITGLAESPSKKLSHMTNLESGTTRSQSNEKEDPWGDLNERVKRLERLEVFSFDELQKLQQGLETIQEALLVLKLNNQVIRQIREHYQCLMTQYRLPALKEIKKGCKNSFLRYCRHSRNIEANIDAHQAQLNALLLLVMESKEMYNTILQYKTIQINKIYAESAHLSTRNMENIASKTKQETSSMHIITFVTLIFLPGTFMASFFQSGILEWPQVNAKAPWRLNKEIFSLFFGLSATITIVTIAIWMIILFMLRRPHSERVKHAS</sequence>
<evidence type="ECO:0000259" key="3">
    <source>
        <dbReference type="Pfam" id="PF26616"/>
    </source>
</evidence>
<feature type="transmembrane region" description="Helical" evidence="2">
    <location>
        <begin position="580"/>
        <end position="606"/>
    </location>
</feature>
<dbReference type="InterPro" id="IPR058257">
    <property type="entry name" value="CorA-like_dom"/>
</dbReference>
<organism evidence="4 5">
    <name type="scientific">Fusarium denticulatum</name>
    <dbReference type="NCBI Taxonomy" id="48507"/>
    <lineage>
        <taxon>Eukaryota</taxon>
        <taxon>Fungi</taxon>
        <taxon>Dikarya</taxon>
        <taxon>Ascomycota</taxon>
        <taxon>Pezizomycotina</taxon>
        <taxon>Sordariomycetes</taxon>
        <taxon>Hypocreomycetidae</taxon>
        <taxon>Hypocreales</taxon>
        <taxon>Nectriaceae</taxon>
        <taxon>Fusarium</taxon>
        <taxon>Fusarium fujikuroi species complex</taxon>
    </lineage>
</organism>
<evidence type="ECO:0000256" key="1">
    <source>
        <dbReference type="SAM" id="MobiDB-lite"/>
    </source>
</evidence>
<dbReference type="Proteomes" id="UP000562682">
    <property type="component" value="Unassembled WGS sequence"/>
</dbReference>
<dbReference type="Pfam" id="PF26616">
    <property type="entry name" value="CorA-like"/>
    <property type="match status" value="1"/>
</dbReference>
<name>A0A8H5XBX9_9HYPO</name>
<keyword evidence="2" id="KW-0812">Transmembrane</keyword>
<evidence type="ECO:0000313" key="5">
    <source>
        <dbReference type="Proteomes" id="UP000562682"/>
    </source>
</evidence>
<keyword evidence="2" id="KW-0472">Membrane</keyword>
<feature type="region of interest" description="Disordered" evidence="1">
    <location>
        <begin position="365"/>
        <end position="389"/>
    </location>
</feature>
<protein>
    <recommendedName>
        <fullName evidence="3">CorA-like transporter domain-containing protein</fullName>
    </recommendedName>
</protein>
<proteinExistence type="predicted"/>
<reference evidence="4 5" key="1">
    <citation type="submission" date="2020-05" db="EMBL/GenBank/DDBJ databases">
        <title>Identification and distribution of gene clusters putatively required for synthesis of sphingolipid metabolism inhibitors in phylogenetically diverse species of the filamentous fungus Fusarium.</title>
        <authorList>
            <person name="Kim H.-S."/>
            <person name="Busman M."/>
            <person name="Brown D.W."/>
            <person name="Divon H."/>
            <person name="Uhlig S."/>
            <person name="Proctor R.H."/>
        </authorList>
    </citation>
    <scope>NUCLEOTIDE SEQUENCE [LARGE SCALE GENOMIC DNA]</scope>
    <source>
        <strain evidence="4 5">NRRL 25311</strain>
    </source>
</reference>
<feature type="transmembrane region" description="Helical" evidence="2">
    <location>
        <begin position="540"/>
        <end position="560"/>
    </location>
</feature>
<feature type="compositionally biased region" description="Polar residues" evidence="1">
    <location>
        <begin position="368"/>
        <end position="380"/>
    </location>
</feature>
<gene>
    <name evidence="4" type="ORF">FDENT_4288</name>
</gene>
<dbReference type="AlphaFoldDB" id="A0A8H5XBX9"/>
<dbReference type="EMBL" id="JAAOAK010000101">
    <property type="protein sequence ID" value="KAF5689644.1"/>
    <property type="molecule type" value="Genomic_DNA"/>
</dbReference>